<protein>
    <submittedName>
        <fullName evidence="1">Uncharacterized protein</fullName>
    </submittedName>
</protein>
<proteinExistence type="predicted"/>
<comment type="caution">
    <text evidence="1">The sequence shown here is derived from an EMBL/GenBank/DDBJ whole genome shotgun (WGS) entry which is preliminary data.</text>
</comment>
<organism evidence="1 2">
    <name type="scientific">Rhamnusium bicolor</name>
    <dbReference type="NCBI Taxonomy" id="1586634"/>
    <lineage>
        <taxon>Eukaryota</taxon>
        <taxon>Metazoa</taxon>
        <taxon>Ecdysozoa</taxon>
        <taxon>Arthropoda</taxon>
        <taxon>Hexapoda</taxon>
        <taxon>Insecta</taxon>
        <taxon>Pterygota</taxon>
        <taxon>Neoptera</taxon>
        <taxon>Endopterygota</taxon>
        <taxon>Coleoptera</taxon>
        <taxon>Polyphaga</taxon>
        <taxon>Cucujiformia</taxon>
        <taxon>Chrysomeloidea</taxon>
        <taxon>Cerambycidae</taxon>
        <taxon>Lepturinae</taxon>
        <taxon>Rhagiini</taxon>
        <taxon>Rhamnusium</taxon>
    </lineage>
</organism>
<sequence>MQQFARRLRKKRAKYKSESELVKGEKHAICEIIHNFHVTEKEGTNCETYPKKNEGESSFRNVLRRLGFRY</sequence>
<keyword evidence="2" id="KW-1185">Reference proteome</keyword>
<name>A0AAV8YGH6_9CUCU</name>
<dbReference type="Proteomes" id="UP001162156">
    <property type="component" value="Unassembled WGS sequence"/>
</dbReference>
<gene>
    <name evidence="1" type="ORF">NQ314_007850</name>
</gene>
<reference evidence="1" key="1">
    <citation type="journal article" date="2023" name="Insect Mol. Biol.">
        <title>Genome sequencing provides insights into the evolution of gene families encoding plant cell wall-degrading enzymes in longhorned beetles.</title>
        <authorList>
            <person name="Shin N.R."/>
            <person name="Okamura Y."/>
            <person name="Kirsch R."/>
            <person name="Pauchet Y."/>
        </authorList>
    </citation>
    <scope>NUCLEOTIDE SEQUENCE</scope>
    <source>
        <strain evidence="1">RBIC_L_NR</strain>
    </source>
</reference>
<accession>A0AAV8YGH6</accession>
<evidence type="ECO:0000313" key="2">
    <source>
        <dbReference type="Proteomes" id="UP001162156"/>
    </source>
</evidence>
<evidence type="ECO:0000313" key="1">
    <source>
        <dbReference type="EMBL" id="KAJ8950541.1"/>
    </source>
</evidence>
<dbReference type="EMBL" id="JANEYF010002169">
    <property type="protein sequence ID" value="KAJ8950541.1"/>
    <property type="molecule type" value="Genomic_DNA"/>
</dbReference>
<dbReference type="AlphaFoldDB" id="A0AAV8YGH6"/>